<dbReference type="Gene3D" id="3.40.50.300">
    <property type="entry name" value="P-loop containing nucleotide triphosphate hydrolases"/>
    <property type="match status" value="2"/>
</dbReference>
<evidence type="ECO:0000256" key="9">
    <source>
        <dbReference type="ARBA" id="ARBA00022801"/>
    </source>
</evidence>
<feature type="region of interest" description="PtIM" evidence="14">
    <location>
        <begin position="300"/>
        <end position="380"/>
    </location>
</feature>
<dbReference type="Pfam" id="PF00005">
    <property type="entry name" value="ABC_tran"/>
    <property type="match status" value="2"/>
</dbReference>
<keyword evidence="8 14" id="KW-0547">Nucleotide-binding</keyword>
<dbReference type="InterPro" id="IPR022374">
    <property type="entry name" value="EttA"/>
</dbReference>
<dbReference type="AlphaFoldDB" id="B1T437"/>
<evidence type="ECO:0000259" key="16">
    <source>
        <dbReference type="PROSITE" id="PS50893"/>
    </source>
</evidence>
<evidence type="ECO:0000256" key="14">
    <source>
        <dbReference type="HAMAP-Rule" id="MF_00847"/>
    </source>
</evidence>
<keyword evidence="13 14" id="KW-0648">Protein biosynthesis</keyword>
<comment type="catalytic activity">
    <reaction evidence="14">
        <text>ATP + H2O = ADP + phosphate + H(+)</text>
        <dbReference type="Rhea" id="RHEA:13065"/>
        <dbReference type="ChEBI" id="CHEBI:15377"/>
        <dbReference type="ChEBI" id="CHEBI:15378"/>
        <dbReference type="ChEBI" id="CHEBI:30616"/>
        <dbReference type="ChEBI" id="CHEBI:43474"/>
        <dbReference type="ChEBI" id="CHEBI:456216"/>
    </reaction>
</comment>
<dbReference type="InterPro" id="IPR032781">
    <property type="entry name" value="ABC_tran_Xtn"/>
</dbReference>
<feature type="region of interest" description="Arm" evidence="14">
    <location>
        <begin position="153"/>
        <end position="197"/>
    </location>
</feature>
<keyword evidence="12 14" id="KW-0694">RNA-binding</keyword>
<comment type="domain">
    <text evidence="14">The P-site tRNA interaction motif (PtIM domain) probably interacts with the P-site tRNA(fMet) as well as the 23S rRNA.</text>
</comment>
<dbReference type="PANTHER" id="PTHR43858:SF1">
    <property type="entry name" value="ABC TRANSPORTER-RELATED PROTEIN"/>
    <property type="match status" value="1"/>
</dbReference>
<dbReference type="Pfam" id="PF12848">
    <property type="entry name" value="ABC_tran_Xtn"/>
    <property type="match status" value="1"/>
</dbReference>
<comment type="caution">
    <text evidence="14">Lacks conserved residue(s) required for the propagation of feature annotation.</text>
</comment>
<dbReference type="GO" id="GO:0045900">
    <property type="term" value="P:negative regulation of translational elongation"/>
    <property type="evidence" value="ECO:0007669"/>
    <property type="project" value="UniProtKB-UniRule"/>
</dbReference>
<dbReference type="EC" id="3.6.1.-" evidence="14"/>
<dbReference type="InterPro" id="IPR017871">
    <property type="entry name" value="ABC_transporter-like_CS"/>
</dbReference>
<dbReference type="GO" id="GO:0005737">
    <property type="term" value="C:cytoplasm"/>
    <property type="evidence" value="ECO:0007669"/>
    <property type="project" value="UniProtKB-SubCell"/>
</dbReference>
<organism evidence="17 18">
    <name type="scientific">Burkholderia ambifaria MEX-5</name>
    <dbReference type="NCBI Taxonomy" id="396597"/>
    <lineage>
        <taxon>Bacteria</taxon>
        <taxon>Pseudomonadati</taxon>
        <taxon>Pseudomonadota</taxon>
        <taxon>Betaproteobacteria</taxon>
        <taxon>Burkholderiales</taxon>
        <taxon>Burkholderiaceae</taxon>
        <taxon>Burkholderia</taxon>
        <taxon>Burkholderia cepacia complex</taxon>
    </lineage>
</organism>
<evidence type="ECO:0000256" key="12">
    <source>
        <dbReference type="ARBA" id="ARBA00022884"/>
    </source>
</evidence>
<keyword evidence="5 14" id="KW-0820">tRNA-binding</keyword>
<dbReference type="GO" id="GO:0019843">
    <property type="term" value="F:rRNA binding"/>
    <property type="evidence" value="ECO:0007669"/>
    <property type="project" value="UniProtKB-UniRule"/>
</dbReference>
<evidence type="ECO:0000256" key="15">
    <source>
        <dbReference type="SAM" id="MobiDB-lite"/>
    </source>
</evidence>
<evidence type="ECO:0000256" key="4">
    <source>
        <dbReference type="ARBA" id="ARBA00022519"/>
    </source>
</evidence>
<dbReference type="SUPFAM" id="SSF52540">
    <property type="entry name" value="P-loop containing nucleoside triphosphate hydrolases"/>
    <property type="match status" value="2"/>
</dbReference>
<evidence type="ECO:0000256" key="1">
    <source>
        <dbReference type="ARBA" id="ARBA00005868"/>
    </source>
</evidence>
<dbReference type="EMBL" id="ABLK01000066">
    <property type="protein sequence ID" value="EDT41690.1"/>
    <property type="molecule type" value="Genomic_DNA"/>
</dbReference>
<dbReference type="NCBIfam" id="TIGR03719">
    <property type="entry name" value="ABC_ABC_ChvD"/>
    <property type="match status" value="1"/>
</dbReference>
<dbReference type="GO" id="GO:0016887">
    <property type="term" value="F:ATP hydrolysis activity"/>
    <property type="evidence" value="ECO:0007669"/>
    <property type="project" value="UniProtKB-UniRule"/>
</dbReference>
<dbReference type="GO" id="GO:0000049">
    <property type="term" value="F:tRNA binding"/>
    <property type="evidence" value="ECO:0007669"/>
    <property type="project" value="UniProtKB-UniRule"/>
</dbReference>
<keyword evidence="10 14" id="KW-0067">ATP-binding</keyword>
<comment type="similarity">
    <text evidence="1 14">Belongs to the ABC transporter superfamily. ABCF family. Translational throttle EttA subfamily.</text>
</comment>
<gene>
    <name evidence="14" type="primary">ettA</name>
    <name evidence="17" type="ORF">BamMEX5DRAFT_2553</name>
</gene>
<feature type="domain" description="ABC transporter" evidence="16">
    <location>
        <begin position="382"/>
        <end position="608"/>
    </location>
</feature>
<dbReference type="PANTHER" id="PTHR43858">
    <property type="entry name" value="ENERGY-DEPENDENT TRANSLATIONAL THROTTLE PROTEIN ETTA"/>
    <property type="match status" value="1"/>
</dbReference>
<comment type="caution">
    <text evidence="17">The sequence shown here is derived from an EMBL/GenBank/DDBJ whole genome shotgun (WGS) entry which is preliminary data.</text>
</comment>
<evidence type="ECO:0000256" key="8">
    <source>
        <dbReference type="ARBA" id="ARBA00022741"/>
    </source>
</evidence>
<dbReference type="PROSITE" id="PS00211">
    <property type="entry name" value="ABC_TRANSPORTER_1"/>
    <property type="match status" value="1"/>
</dbReference>
<dbReference type="InterPro" id="IPR003593">
    <property type="entry name" value="AAA+_ATPase"/>
</dbReference>
<name>B1T437_9BURK</name>
<keyword evidence="11 14" id="KW-0810">Translation regulation</keyword>
<comment type="subcellular location">
    <subcellularLocation>
        <location evidence="14">Cytoplasm</location>
    </subcellularLocation>
    <text evidence="14">Associates with ribosomes and polysomes.</text>
</comment>
<dbReference type="NCBIfam" id="NF008775">
    <property type="entry name" value="PRK11819.1"/>
    <property type="match status" value="1"/>
</dbReference>
<evidence type="ECO:0000256" key="2">
    <source>
        <dbReference type="ARBA" id="ARBA00022475"/>
    </source>
</evidence>
<sequence length="613" mass="67643">MAGVVSAAAGGEVQYALAPPTRGDTAAPRAACSVPNHPTPRMPMRREAVSTLSDFHTQMAQYVFTMNRVGKIVPPKRQILKDISLSFFPGAKIGVLGLNGSGKSTLIRIMAGVDKDIEGEATPMPNLNIGYLPQEPQLDPTKTVREAVEEGLGDLFQANKKLEEIYAAYAEPDADFDALAAEQAKYEAILASSDGGSPEQQLEVAADALRLPAWDAKIEHLSGGEKRRVALCKLLLEKPDMLLLDEPTNHLDAESVDWLEQFLVRFPGTVVAVTHDRYFLDNAAEWILELDRGHGIPWKGNYSSWLDQKEERLKQEEASESARQKAIKKELEWVRQNPKGRQAKSKARIARFEELNSQEYQKRNETQEIFIPVGDRLGNEVIEFKNVSKAFGDRLLIDNLNLKIPAGAIVGIIGPNGAGKSTLFRMLTGKEQPDSGEVVMGPTVKLAYVDQSRDALDGSKTVFEEISGGADVLTVGKYETPSRAYIGRFNFKGGDQQKIVGNLSGGERGRLHLAKTLISGGNVLLLDEPSNDLDVETLRALEDALLEFAGSVMVISHDRWFLDRIATHILAFEGDSQVTFFDGNYQEYEADKRARLGEEAAKPKRLRYKPISR</sequence>
<dbReference type="GO" id="GO:0005524">
    <property type="term" value="F:ATP binding"/>
    <property type="evidence" value="ECO:0007669"/>
    <property type="project" value="UniProtKB-UniRule"/>
</dbReference>
<dbReference type="GO" id="GO:0006412">
    <property type="term" value="P:translation"/>
    <property type="evidence" value="ECO:0007669"/>
    <property type="project" value="UniProtKB-KW"/>
</dbReference>
<dbReference type="HAMAP" id="MF_00847">
    <property type="entry name" value="EttA"/>
    <property type="match status" value="1"/>
</dbReference>
<evidence type="ECO:0000256" key="13">
    <source>
        <dbReference type="ARBA" id="ARBA00022917"/>
    </source>
</evidence>
<proteinExistence type="inferred from homology"/>
<dbReference type="Proteomes" id="UP000004814">
    <property type="component" value="Unassembled WGS sequence"/>
</dbReference>
<evidence type="ECO:0000313" key="18">
    <source>
        <dbReference type="Proteomes" id="UP000004814"/>
    </source>
</evidence>
<dbReference type="PROSITE" id="PS50893">
    <property type="entry name" value="ABC_TRANSPORTER_2"/>
    <property type="match status" value="2"/>
</dbReference>
<evidence type="ECO:0000256" key="7">
    <source>
        <dbReference type="ARBA" id="ARBA00022737"/>
    </source>
</evidence>
<keyword evidence="3 14" id="KW-0963">Cytoplasm</keyword>
<keyword evidence="9 14" id="KW-0378">Hydrolase</keyword>
<dbReference type="FunFam" id="3.40.50.300:FF:000011">
    <property type="entry name" value="Putative ABC transporter ATP-binding component"/>
    <property type="match status" value="1"/>
</dbReference>
<accession>B1T437</accession>
<protein>
    <recommendedName>
        <fullName evidence="14">Energy-dependent translational throttle protein EttA</fullName>
        <ecNumber evidence="14">3.6.1.-</ecNumber>
    </recommendedName>
    <alternativeName>
        <fullName evidence="14">Translational regulatory factor EttA</fullName>
    </alternativeName>
</protein>
<reference evidence="17 18" key="1">
    <citation type="submission" date="2008-03" db="EMBL/GenBank/DDBJ databases">
        <title>Sequencing of the draft genome and assembly of Burkholderia ambifaria MEX-5.</title>
        <authorList>
            <consortium name="US DOE Joint Genome Institute (JGI-PGF)"/>
            <person name="Copeland A."/>
            <person name="Lucas S."/>
            <person name="Lapidus A."/>
            <person name="Glavina del Rio T."/>
            <person name="Dalin E."/>
            <person name="Tice H."/>
            <person name="Bruce D."/>
            <person name="Goodwin L."/>
            <person name="Pitluck S."/>
            <person name="Larimer F."/>
            <person name="Land M.L."/>
            <person name="Hauser L."/>
            <person name="Tiedje J."/>
            <person name="Richardson P."/>
        </authorList>
    </citation>
    <scope>NUCLEOTIDE SEQUENCE [LARGE SCALE GENOMIC DNA]</scope>
    <source>
        <strain evidence="17 18">MEX-5</strain>
    </source>
</reference>
<keyword evidence="4" id="KW-0997">Cell inner membrane</keyword>
<evidence type="ECO:0000256" key="6">
    <source>
        <dbReference type="ARBA" id="ARBA00022730"/>
    </source>
</evidence>
<dbReference type="CDD" id="cd03221">
    <property type="entry name" value="ABCF_EF-3"/>
    <property type="match status" value="2"/>
</dbReference>
<dbReference type="InterPro" id="IPR027417">
    <property type="entry name" value="P-loop_NTPase"/>
</dbReference>
<evidence type="ECO:0000313" key="17">
    <source>
        <dbReference type="EMBL" id="EDT41690.1"/>
    </source>
</evidence>
<evidence type="ECO:0000256" key="10">
    <source>
        <dbReference type="ARBA" id="ARBA00022840"/>
    </source>
</evidence>
<feature type="domain" description="ABC transporter" evidence="16">
    <location>
        <begin position="64"/>
        <end position="318"/>
    </location>
</feature>
<keyword evidence="2" id="KW-1003">Cell membrane</keyword>
<keyword evidence="6 14" id="KW-0699">rRNA-binding</keyword>
<evidence type="ECO:0000256" key="11">
    <source>
        <dbReference type="ARBA" id="ARBA00022845"/>
    </source>
</evidence>
<dbReference type="PATRIC" id="fig|396597.7.peg.5578"/>
<dbReference type="GO" id="GO:0043022">
    <property type="term" value="F:ribosome binding"/>
    <property type="evidence" value="ECO:0007669"/>
    <property type="project" value="UniProtKB-UniRule"/>
</dbReference>
<feature type="region of interest" description="Disordered" evidence="15">
    <location>
        <begin position="19"/>
        <end position="41"/>
    </location>
</feature>
<keyword evidence="4" id="KW-0472">Membrane</keyword>
<evidence type="ECO:0000256" key="3">
    <source>
        <dbReference type="ARBA" id="ARBA00022490"/>
    </source>
</evidence>
<dbReference type="FunFam" id="3.40.50.300:FF:000183">
    <property type="entry name" value="ABC transporter ATP-binding protein yjjK"/>
    <property type="match status" value="1"/>
</dbReference>
<comment type="function">
    <text evidence="14">A translation factor that gates the progression of the 70S ribosomal initiation complex (IC, containing tRNA(fMet) in the P-site) into the translation elongation cycle by using a mechanism sensitive to the ATP/ADP ratio. Binds to the 70S ribosome E-site where it modulates the state of the translating ribosome during subunit translocation. ATP hydrolysis probably frees it from the ribosome, which can enter the elongation phase.</text>
</comment>
<feature type="binding site" evidence="14">
    <location>
        <begin position="414"/>
        <end position="421"/>
    </location>
    <ligand>
        <name>ATP</name>
        <dbReference type="ChEBI" id="CHEBI:30616"/>
        <label>2</label>
    </ligand>
</feature>
<keyword evidence="7 14" id="KW-0677">Repeat</keyword>
<dbReference type="SMART" id="SM00382">
    <property type="entry name" value="AAA"/>
    <property type="match status" value="2"/>
</dbReference>
<dbReference type="InterPro" id="IPR003439">
    <property type="entry name" value="ABC_transporter-like_ATP-bd"/>
</dbReference>
<comment type="subunit">
    <text evidence="14">Monomer. Probably contacts ribosomal proteins L1, L5, L33 and S7, the 16S and 23S rRNA and the P-site containing tRNA(fMet).</text>
</comment>
<evidence type="ECO:0000256" key="5">
    <source>
        <dbReference type="ARBA" id="ARBA00022555"/>
    </source>
</evidence>
<comment type="domain">
    <text evidence="14">The arm domain is inserted in the first ABC transporter domain. Probably contacts ribosomal protein L1.</text>
</comment>